<name>A0A4Y1WRV0_9BACT</name>
<proteinExistence type="inferred from homology"/>
<comment type="similarity">
    <text evidence="1">Belongs to the mannose-6-phosphate isomerase type 2 family.</text>
</comment>
<comment type="catalytic activity">
    <reaction evidence="7">
        <text>alpha-D-mannose 1-phosphate + GTP + H(+) = GDP-alpha-D-mannose + diphosphate</text>
        <dbReference type="Rhea" id="RHEA:15229"/>
        <dbReference type="ChEBI" id="CHEBI:15378"/>
        <dbReference type="ChEBI" id="CHEBI:33019"/>
        <dbReference type="ChEBI" id="CHEBI:37565"/>
        <dbReference type="ChEBI" id="CHEBI:57527"/>
        <dbReference type="ChEBI" id="CHEBI:58409"/>
        <dbReference type="EC" id="2.7.7.13"/>
    </reaction>
</comment>
<evidence type="ECO:0000256" key="7">
    <source>
        <dbReference type="ARBA" id="ARBA00047343"/>
    </source>
</evidence>
<evidence type="ECO:0000256" key="6">
    <source>
        <dbReference type="ARBA" id="ARBA00023134"/>
    </source>
</evidence>
<keyword evidence="6" id="KW-0342">GTP-binding</keyword>
<feature type="domain" description="Nucleotidyl transferase" evidence="8">
    <location>
        <begin position="6"/>
        <end position="283"/>
    </location>
</feature>
<evidence type="ECO:0000256" key="3">
    <source>
        <dbReference type="ARBA" id="ARBA00022679"/>
    </source>
</evidence>
<dbReference type="PANTHER" id="PTHR46390:SF1">
    <property type="entry name" value="MANNOSE-1-PHOSPHATE GUANYLYLTRANSFERASE"/>
    <property type="match status" value="1"/>
</dbReference>
<evidence type="ECO:0000256" key="2">
    <source>
        <dbReference type="ARBA" id="ARBA00012387"/>
    </source>
</evidence>
<evidence type="ECO:0000313" key="10">
    <source>
        <dbReference type="EMBL" id="BBL03274.1"/>
    </source>
</evidence>
<organism evidence="10 11">
    <name type="scientific">Alistipes communis</name>
    <dbReference type="NCBI Taxonomy" id="2585118"/>
    <lineage>
        <taxon>Bacteria</taxon>
        <taxon>Pseudomonadati</taxon>
        <taxon>Bacteroidota</taxon>
        <taxon>Bacteroidia</taxon>
        <taxon>Bacteroidales</taxon>
        <taxon>Rikenellaceae</taxon>
        <taxon>Alistipes</taxon>
    </lineage>
</organism>
<evidence type="ECO:0000259" key="8">
    <source>
        <dbReference type="Pfam" id="PF00483"/>
    </source>
</evidence>
<dbReference type="InterPro" id="IPR051161">
    <property type="entry name" value="Mannose-6P_isomerase_type2"/>
</dbReference>
<dbReference type="Gene3D" id="3.90.550.10">
    <property type="entry name" value="Spore Coat Polysaccharide Biosynthesis Protein SpsA, Chain A"/>
    <property type="match status" value="1"/>
</dbReference>
<dbReference type="SUPFAM" id="SSF53448">
    <property type="entry name" value="Nucleotide-diphospho-sugar transferases"/>
    <property type="match status" value="1"/>
</dbReference>
<gene>
    <name evidence="10" type="ORF">A5CBH24_05870</name>
</gene>
<dbReference type="GeneID" id="78341304"/>
<dbReference type="EC" id="2.7.7.13" evidence="2"/>
<keyword evidence="4 10" id="KW-0548">Nucleotidyltransferase</keyword>
<dbReference type="AlphaFoldDB" id="A0A4Y1WRV0"/>
<reference evidence="11" key="1">
    <citation type="submission" date="2019-06" db="EMBL/GenBank/DDBJ databases">
        <title>Alistipes onderdonkii subsp. vulgaris subsp. nov., Alistipes dispar sp. nov. and Alistipes communis sp. nov., isolated from human faeces, and creation of Alistipes onderdonkii subsp. onderdonkii subsp. nov.</title>
        <authorList>
            <person name="Sakamoto M."/>
            <person name="Ikeyama N."/>
            <person name="Ogata Y."/>
            <person name="Suda W."/>
            <person name="Iino T."/>
            <person name="Hattori M."/>
            <person name="Ohkuma M."/>
        </authorList>
    </citation>
    <scope>NUCLEOTIDE SEQUENCE [LARGE SCALE GENOMIC DNA]</scope>
    <source>
        <strain evidence="11">5CBH24</strain>
    </source>
</reference>
<evidence type="ECO:0000256" key="4">
    <source>
        <dbReference type="ARBA" id="ARBA00022695"/>
    </source>
</evidence>
<dbReference type="Proteomes" id="UP000318946">
    <property type="component" value="Chromosome"/>
</dbReference>
<dbReference type="Pfam" id="PF22640">
    <property type="entry name" value="ManC_GMP_beta-helix"/>
    <property type="match status" value="1"/>
</dbReference>
<dbReference type="GO" id="GO:0009298">
    <property type="term" value="P:GDP-mannose biosynthetic process"/>
    <property type="evidence" value="ECO:0007669"/>
    <property type="project" value="TreeGrafter"/>
</dbReference>
<dbReference type="InterPro" id="IPR029044">
    <property type="entry name" value="Nucleotide-diphossugar_trans"/>
</dbReference>
<dbReference type="FunFam" id="3.90.550.10:FF:000046">
    <property type="entry name" value="Mannose-1-phosphate guanylyltransferase (GDP)"/>
    <property type="match status" value="1"/>
</dbReference>
<dbReference type="PANTHER" id="PTHR46390">
    <property type="entry name" value="MANNOSE-1-PHOSPHATE GUANYLYLTRANSFERASE"/>
    <property type="match status" value="1"/>
</dbReference>
<sequence length="356" mass="40424">MNRYCIIMAGGVGTRFWPLSRQNKPKQFLDIMGTGKSFLRHTFERFAPLVPDENFIVVTNRRYKELIRNILPEIRKEQILCEPIGRNTAPAIAYAAYWLRKHDPEAQMIVTPADHWVVDEEGFRSIIGECLDFVTGHDALMTVGIRPTRPETGYGYIQASADETICPVKSFTEKPNLELAQTFVQCGEFFWNSGIFVWKVRDIVRAFAQYLPEHHALFSSVEAAFGTPQEDEAVERVFSCSHPISIDYGVMEKAGNVYVRSNADVGWSDVGTWGSLYQLSRKDRYANAKPAEGCYAYDTRNCIISLPAGKVAVVSGLKEYIVVDTEDVLMICPRGEEQNIKKYIDEVKFNKGEEYI</sequence>
<keyword evidence="5" id="KW-0547">Nucleotide-binding</keyword>
<dbReference type="EMBL" id="AP019735">
    <property type="protein sequence ID" value="BBL03274.1"/>
    <property type="molecule type" value="Genomic_DNA"/>
</dbReference>
<dbReference type="GO" id="GO:0005525">
    <property type="term" value="F:GTP binding"/>
    <property type="evidence" value="ECO:0007669"/>
    <property type="project" value="UniProtKB-KW"/>
</dbReference>
<evidence type="ECO:0000256" key="1">
    <source>
        <dbReference type="ARBA" id="ARBA00006115"/>
    </source>
</evidence>
<dbReference type="CDD" id="cd02509">
    <property type="entry name" value="GDP-M1P_Guanylyltransferase"/>
    <property type="match status" value="1"/>
</dbReference>
<protein>
    <recommendedName>
        <fullName evidence="2">mannose-1-phosphate guanylyltransferase</fullName>
        <ecNumber evidence="2">2.7.7.13</ecNumber>
    </recommendedName>
</protein>
<evidence type="ECO:0000259" key="9">
    <source>
        <dbReference type="Pfam" id="PF22640"/>
    </source>
</evidence>
<keyword evidence="3 10" id="KW-0808">Transferase</keyword>
<dbReference type="InterPro" id="IPR054566">
    <property type="entry name" value="ManC/GMP-like_b-helix"/>
</dbReference>
<dbReference type="Pfam" id="PF00483">
    <property type="entry name" value="NTP_transferase"/>
    <property type="match status" value="1"/>
</dbReference>
<dbReference type="GO" id="GO:0004475">
    <property type="term" value="F:mannose-1-phosphate guanylyltransferase (GTP) activity"/>
    <property type="evidence" value="ECO:0007669"/>
    <property type="project" value="UniProtKB-EC"/>
</dbReference>
<accession>A0A4Y1WRV0</accession>
<dbReference type="KEGG" id="acou:A5CBH24_05870"/>
<dbReference type="SUPFAM" id="SSF159283">
    <property type="entry name" value="Guanosine diphospho-D-mannose pyrophosphorylase/mannose-6-phosphate isomerase linker domain"/>
    <property type="match status" value="1"/>
</dbReference>
<dbReference type="InterPro" id="IPR049577">
    <property type="entry name" value="GMPP_N"/>
</dbReference>
<evidence type="ECO:0000313" key="11">
    <source>
        <dbReference type="Proteomes" id="UP000318946"/>
    </source>
</evidence>
<dbReference type="RefSeq" id="WP_244611612.1">
    <property type="nucleotide sequence ID" value="NZ_AP019735.1"/>
</dbReference>
<evidence type="ECO:0000256" key="5">
    <source>
        <dbReference type="ARBA" id="ARBA00022741"/>
    </source>
</evidence>
<dbReference type="InterPro" id="IPR005835">
    <property type="entry name" value="NTP_transferase_dom"/>
</dbReference>
<keyword evidence="11" id="KW-1185">Reference proteome</keyword>
<feature type="domain" description="MannoseP isomerase/GMP-like beta-helix" evidence="9">
    <location>
        <begin position="298"/>
        <end position="346"/>
    </location>
</feature>